<dbReference type="Pfam" id="PF02259">
    <property type="entry name" value="FAT"/>
    <property type="match status" value="1"/>
</dbReference>
<protein>
    <recommendedName>
        <fullName evidence="8">Non-specific serine/threonine protein kinase</fullName>
    </recommendedName>
</protein>
<dbReference type="InterPro" id="IPR046805">
    <property type="entry name" value="Tra1_ring"/>
</dbReference>
<feature type="compositionally biased region" description="Low complexity" evidence="2">
    <location>
        <begin position="2317"/>
        <end position="2336"/>
    </location>
</feature>
<dbReference type="PROSITE" id="PS51190">
    <property type="entry name" value="FATC"/>
    <property type="match status" value="1"/>
</dbReference>
<dbReference type="Pfam" id="PF00454">
    <property type="entry name" value="PI3_PI4_kinase"/>
    <property type="match status" value="1"/>
</dbReference>
<feature type="region of interest" description="Disordered" evidence="2">
    <location>
        <begin position="1379"/>
        <end position="1470"/>
    </location>
</feature>
<feature type="compositionally biased region" description="Low complexity" evidence="2">
    <location>
        <begin position="3795"/>
        <end position="3811"/>
    </location>
</feature>
<feature type="compositionally biased region" description="Low complexity" evidence="2">
    <location>
        <begin position="3841"/>
        <end position="3857"/>
    </location>
</feature>
<feature type="region of interest" description="Disordered" evidence="2">
    <location>
        <begin position="1231"/>
        <end position="1288"/>
    </location>
</feature>
<dbReference type="GO" id="GO:0006355">
    <property type="term" value="P:regulation of DNA-templated transcription"/>
    <property type="evidence" value="ECO:0007669"/>
    <property type="project" value="TreeGrafter"/>
</dbReference>
<feature type="region of interest" description="Disordered" evidence="2">
    <location>
        <begin position="424"/>
        <end position="595"/>
    </location>
</feature>
<feature type="region of interest" description="Disordered" evidence="2">
    <location>
        <begin position="2852"/>
        <end position="3091"/>
    </location>
</feature>
<feature type="domain" description="FATC" evidence="5">
    <location>
        <begin position="4379"/>
        <end position="4411"/>
    </location>
</feature>
<dbReference type="SMART" id="SM01343">
    <property type="entry name" value="FATC"/>
    <property type="match status" value="1"/>
</dbReference>
<feature type="domain" description="PI3K/PI4K catalytic" evidence="3">
    <location>
        <begin position="4053"/>
        <end position="4378"/>
    </location>
</feature>
<gene>
    <name evidence="6" type="ORF">CVIRNUC_011131</name>
</gene>
<name>A0AAV1IPI1_9CHLO</name>
<dbReference type="Gene3D" id="1.10.1070.11">
    <property type="entry name" value="Phosphatidylinositol 3-/4-kinase, catalytic domain"/>
    <property type="match status" value="1"/>
</dbReference>
<dbReference type="Pfam" id="PF20206">
    <property type="entry name" value="Tra1_ring"/>
    <property type="match status" value="2"/>
</dbReference>
<comment type="caution">
    <text evidence="6">The sequence shown here is derived from an EMBL/GenBank/DDBJ whole genome shotgun (WGS) entry which is preliminary data.</text>
</comment>
<dbReference type="InterPro" id="IPR050517">
    <property type="entry name" value="DDR_Repair_Kinase"/>
</dbReference>
<proteinExistence type="inferred from homology"/>
<evidence type="ECO:0000259" key="4">
    <source>
        <dbReference type="PROSITE" id="PS51189"/>
    </source>
</evidence>
<feature type="compositionally biased region" description="Low complexity" evidence="2">
    <location>
        <begin position="487"/>
        <end position="516"/>
    </location>
</feature>
<feature type="region of interest" description="Disordered" evidence="2">
    <location>
        <begin position="3771"/>
        <end position="3868"/>
    </location>
</feature>
<feature type="compositionally biased region" description="Low complexity" evidence="2">
    <location>
        <begin position="1258"/>
        <end position="1269"/>
    </location>
</feature>
<dbReference type="CDD" id="cd05163">
    <property type="entry name" value="PIKK_TRRAP"/>
    <property type="match status" value="1"/>
</dbReference>
<feature type="domain" description="FAT" evidence="4">
    <location>
        <begin position="3216"/>
        <end position="3756"/>
    </location>
</feature>
<dbReference type="InterPro" id="IPR046807">
    <property type="entry name" value="Tra1_central"/>
</dbReference>
<evidence type="ECO:0000256" key="2">
    <source>
        <dbReference type="SAM" id="MobiDB-lite"/>
    </source>
</evidence>
<feature type="compositionally biased region" description="Pro residues" evidence="2">
    <location>
        <begin position="3055"/>
        <end position="3068"/>
    </location>
</feature>
<feature type="region of interest" description="Disordered" evidence="2">
    <location>
        <begin position="2258"/>
        <end position="2351"/>
    </location>
</feature>
<dbReference type="InterPro" id="IPR016024">
    <property type="entry name" value="ARM-type_fold"/>
</dbReference>
<dbReference type="SUPFAM" id="SSF48371">
    <property type="entry name" value="ARM repeat"/>
    <property type="match status" value="3"/>
</dbReference>
<comment type="similarity">
    <text evidence="1">Belongs to the PI3/PI4-kinase family. TRA1 subfamily.</text>
</comment>
<feature type="compositionally biased region" description="Basic and acidic residues" evidence="2">
    <location>
        <begin position="438"/>
        <end position="456"/>
    </location>
</feature>
<sequence>MLVSADFQKHAETLQDDKATVEQKLAVLNEVRETIEITQTGEYANFLRIFFPAFMHVLRTLPMSTTDDNNHKTRNTLLEILNRLPLNEAMRPFSSELMATALQVLAEDNEENGLLCLRISFELHKQYRPALEEFVPKFLDLVRKMFENIRSTYSTYFVASERPPIPHYMPCTTSFKLLAEVPIQLMFLINLYSRTVTARIPGLVPILVQGAVLAGPPADALEPKAKQLLNDLKHAQVKILSFLTWMLRTFPTMVAPHQDPIASALVRSLQTCPDTVSLRKELLVATRHVLSTPLKAGFLGELDVLCKEETLVGSSRVTLELRPLAFSMLAELVHHVRSDLSQPQLSRIIYLFCRNMHDNSLLTSVQCTSIRLLLNLVEVLFSRRADQRSAEPYRIMLASILDAFTAKLSSLHNRLPHLLAHSKAQEQKRLEQQQARIQEAKESQERQQSPSEDRAEPAQAPGGQAAGQAVPSGPLPPQADGQPLPGPVADAQAQPPAPAGQPAGLVQQDAAGQPATAAPPQPAQGQPVGADQAPEEQPPAQQPLAAQQPGASSGDAPPAGEPDAEGPTAAQASREGPTAGGAQVTQAGRQEAQSSTLPKKFEVLYTQERSEKDKEVSDARLTFSTLIAGMKTLCYSIYNYGNTARPIVGQHNQHTVQPPTLGLRENEMRLATRMIKRGLPCLQLFGERTADVRLSDRNADIYDSYADMFTVLANERDVIEVFSLQMPCIFKGILENEKVLRVIGTLFGSVPMGLSFARVLLHYIVNNRLTSLAQPFSKEGELTLKLLNLFFDSVTKFQNMDTVLQPIFYELVSKTVHQLHVSRDKEGYLDLLLNLFRTIQVLRQQPAKGDVFCAIFTGSTPGTSSLLGPTIETLTSLLDGPQSGVYKTALLELCLILPARLSEMVVSEKVVLKRLMPPLVEALRCSEGLVTLALHTLEYWVDSLNPEFLEPAMLPVIGELMRALWTHLRPVQDSQFGAKALKLLGKFGGRNRRFLMDPLELDLKSNPEHGLRLILTFQPATSFLVPLDRCLSLASQNLFNSTSKQSIHEKQEGLRFLHICLASVLNLRSPDDSELSGTPLDKLASMLFGTQPPPHIESTPTVSEMGVKTKTQLLAERTVLRQLITSVIAASADKDLNPKGKDFATGVCRHFALLFATGACAPPPSSAQVNGPAERKARLSGLKELDQHLFLDALVDVLSEKETEKVDAAVEGIGVFVDTLLLISKTQDELSAQGRPAAQPEPMDTDEGAQDQAPSDTQEQANGAAAEGNEAPKDAHKPPNRPTVSSVEGSWPAALDELLARVLHCCYGDSWSTRIGGLSAVTLLAMRLPVVQLRARLPMCVRALLAVMRSLPDHAIHQLDELRSTLFGLLQRCLVDGRPGAATRADSSESGPMANGSADAAKDTPMEDASKADDDPAQSAAESTHAASTIVREGSSAANGADEALDNEAEGTAASAKTSSPEPSDGGTDKTLEGVVQVVAHELLSQKSSEALRKLADGCLRIVSSASGRSKTSLLKPLLEKLQPSLEKRRLMPLKHASVQIGNAAAFTYCLQQRPCLLPLSQEVVHVISDAYVLSEMDDAGAAAAMAGTHRGTADTTKAVEQLRSTCLSMLCAAMQWDLFRDSPDLSELRGRIIQVFFKHLTSSNEIAVDMSQEGLAAVIAFQKMPKTLLQTSLRPILVNLAYYNKLKLPLLRGLARLLKLLASWFNVTLGEKLIDHLKKWLEPEKLLAVQHSWDPGQECQIAAAILDLFHLLPPPAVKFLETQEQPGLVVLVIELENALTHMHTTVEPSKMWSPYRQPLAKFLNKYTVEAVEYFLETSRMANTSYFHRFVDIVRSPMGKPLLAQLAASDRKLGELLAYPSVLPAPVPGAPETPQAVQAQQSRREAHFHTAHLLAIMTKLMPEWLPEDLFSLLLKQWNSTARRARVADEEKLERHELYESKRIAKAMLSYLANNHHLVGPLYDLLDIFTVHSRVDFSFLQTYFRETVAKSYSLENKRKILHEFLDAFQKQSRPVEQLVQAASLLILPMLETGYDAGEHIVDEESLTTMVNSMFDQQDGASTAYGDAMKVELLQMATLMIRRAPQQLVQNRKEFIKFGWNNLKKDDSAVKYYAFQNVCHFFDAYAAPEKIVLQVFVALLRLCQADNKKALVRDALDTLTPVLVRRLAPGDLKYPIWVRYTKKVLVEEGHSTPHLIHIWQLLVRHADLYYSSRMQFVPQIVNGLMKLGLHHQASPENRKLSLDLAGLVIYWEQRRLAESRAKEQQSEQSPGASGSLKRPHEGIAEDVKMEAGASEEGPQAKHPKLEQAPEQPAGPQPQPSGDADASGAAAAAVGAPGDTLPDMPTLSQRMSANPGTLTDQEWQLAPVMKETVLTFLTRIAFLLGDSTKDPDAPALLKHSLGLLDDALVLWPSIPVKMNFLNRMLETNLQQNVDPPPSLIIGLEVMRRFLKVQPLATMQQSHQQVIVMLEPAFCSGHHRVITLLCDMLRAIYKPFPVPSATQPAELPKEVHDVYAKVHEIMTGNLGAAGTTQGLNITPGSQGLLIVCASMRVLGVLEECCKDYANRFTHVLVKLINRVARDHASPGGFVLDSSRQAMGRSREAAELGEPEYGTLNWVTLCALKLTANKVLTNVERKKLYLQTLVLLITGNAAKHTDLNIVMGILTVVRTWLLHPVVVHVPGKPSEYISLTEKEAILFLQRLATLARSGYKGPVQQKWEATFLDMIHQLCTSSNLPQGEALRSEVFDKVERVFLLGLRASDPAMRAKFFQLYNAAIPVTLFDRLRFIVCNQEWEHLADTFWLKQGLDLVLAVLVEREPIKLAPNSAQIPALLAKTKQNIYQMRQAAAPAASAAASAAQTAPEANSAAGVPQQPQEPQAASAPASAAAQQPGAVPIKAEQDAGDQAQPMQVDEGNGLPDPGQAAPPLAPASTAELGAPPPPPPPQVKAETPAMSQASAQQLQLQQIQQQLMPPPPAVPPGNPQASRPGPSGSAPPQQQSQQQLQQIQQQQHMLQLQHSLQQAQQHQQMAAMGLANQQSGPPALPSLMSTHSGLNGSAAPPQQPPFALPPPPSSTAPLGAAGQDSSAAAAPAEPVKAPQEPMVRDVMAALPLPAEVDELLREHCRFLYKEGSHEVRDMVSSVTEVAHGDPHMACHLWVLVFPIVWATLSEKKEQQIQLAKPIIALLSKEYHLKQAQHRPNVVQALLEGISLSQPQPKIPSELIRFLGKTYSAWHIAIPLLESHVMLFPMETRCFDCLAELYGMLNEDDVLFGLWKRRGAANETRAALSCIQHGMLVRGQDFLEEAINKSQAGAYSGDMAKAPSKGEMAQWNKQYLRCAAEMSQWETMAEYASVTENYGQLTDCLWRMHEWQRLKELVLPKTMVEETPVFKMVQTYVHLQDGHVIEADKHTGAAISKALEQWWHLPDVGVWPQMGMLMCFQRLVELQESTRILMDLSATGHNPNHTYAELKDILETWRLRTPNEWEPLTVWSDVLTWRNAIYNVVINAFKHMGDIAPHLHQLGYKDKAWSVNRLAAVARKHGCPEVAKQIIATQYGFNAMEVQEAFVKITEQAKASLEQPRLYMEGVNLLSSQNLDYFTNTHQAEIFRLHGQLLAAVEERDAANKAFATSLALWPQLAEGWLSWGTFCDKQAKGGAQDEGGQAWLENTVTCYLQAIRHGSTEGRGMMARILNLLSFHDTNGIVSQAIRKHGRQVPLNNWLPYLAQLQTSLQRAEAPVVKDLLSQLATAFPQAVYYGLRTILLSLREAAVKAVNEARQAARTGSGNLPATPVMPGDPPLSMGAAAAAASTPAAAQSASFGSGGPGGAVSGPAPSNNTVDADSAARDPKPAAGAGEAASRPEAGASPAPPAPKTFEKPPEVVAFEAGKEIMDLLRNKHPHAITALELMMTEIGTRFVPKAEERLLAVVHALLHRCYKMPFSNNAEVPASLKKELSGVCKACFSNEHMAKHSRMGEYREQFVKDLDPSSPGWPATLGDLSARLKTWRATLQSTVEDSMPPYLRLEDEARNLQEQSFTDVEMPGQYLGTAEVSPDSVVYLERFGANVGIVRRHATSYRRLALNGSNGKTVHFLVQTGQHWSTPCGSGDERMMQLLRNMNRLLEQHPQSRRRHLAWHTPIIVPVYPQVRLVEEETSYCSYGEAYEVNCARYGREADQPISHFKKRCCSPNGNLISDPDGTLRLQAYQEIEQRLVSETVFSQYMYKTLPSCNHLWAFKKQFCCQMALSGLLCHMLLVGGRMPYKILFARNSGKTFQVDFTPTYDQKGYLERTEPVPFRLTRNLHTFFTPFGVEGVFVSAMAAAAQAIMARDGALADLLALFLRDDISAWGSRRGQRGATMRKDYLKGLVDANIDACVQRMSQVRPREPAEGQPVSAQKGAQELVDQATSPRNLCRMDPTWHPWL</sequence>
<dbReference type="InterPro" id="IPR036940">
    <property type="entry name" value="PI3/4_kinase_cat_sf"/>
</dbReference>
<feature type="compositionally biased region" description="Low complexity" evidence="2">
    <location>
        <begin position="2946"/>
        <end position="2965"/>
    </location>
</feature>
<dbReference type="GO" id="GO:0000124">
    <property type="term" value="C:SAGA complex"/>
    <property type="evidence" value="ECO:0007669"/>
    <property type="project" value="TreeGrafter"/>
</dbReference>
<dbReference type="PROSITE" id="PS50290">
    <property type="entry name" value="PI3_4_KINASE_3"/>
    <property type="match status" value="1"/>
</dbReference>
<dbReference type="Pfam" id="PF20175">
    <property type="entry name" value="Tra1_central"/>
    <property type="match status" value="1"/>
</dbReference>
<evidence type="ECO:0000259" key="5">
    <source>
        <dbReference type="PROSITE" id="PS51190"/>
    </source>
</evidence>
<dbReference type="InterPro" id="IPR011009">
    <property type="entry name" value="Kinase-like_dom_sf"/>
</dbReference>
<dbReference type="InterPro" id="IPR003151">
    <property type="entry name" value="PIK-rel_kinase_FAT"/>
</dbReference>
<dbReference type="GO" id="GO:0005634">
    <property type="term" value="C:nucleus"/>
    <property type="evidence" value="ECO:0007669"/>
    <property type="project" value="TreeGrafter"/>
</dbReference>
<dbReference type="PANTHER" id="PTHR11139:SF1">
    <property type="entry name" value="TRANSFORMATION_TRANSCRIPTION DOMAIN-ASSOCIATED PROTEIN"/>
    <property type="match status" value="1"/>
</dbReference>
<feature type="compositionally biased region" description="Low complexity" evidence="2">
    <location>
        <begin position="542"/>
        <end position="558"/>
    </location>
</feature>
<feature type="compositionally biased region" description="Low complexity" evidence="2">
    <location>
        <begin position="457"/>
        <end position="472"/>
    </location>
</feature>
<dbReference type="PANTHER" id="PTHR11139">
    <property type="entry name" value="ATAXIA TELANGIECTASIA MUTATED ATM -RELATED"/>
    <property type="match status" value="1"/>
</dbReference>
<dbReference type="EMBL" id="CAUYUE010000018">
    <property type="protein sequence ID" value="CAK0787909.1"/>
    <property type="molecule type" value="Genomic_DNA"/>
</dbReference>
<dbReference type="InterPro" id="IPR014009">
    <property type="entry name" value="PIK_FAT"/>
</dbReference>
<accession>A0AAV1IPI1</accession>
<evidence type="ECO:0008006" key="8">
    <source>
        <dbReference type="Google" id="ProtNLM"/>
    </source>
</evidence>
<dbReference type="InterPro" id="IPR000403">
    <property type="entry name" value="PI3/4_kinase_cat_dom"/>
</dbReference>
<dbReference type="Proteomes" id="UP001314263">
    <property type="component" value="Unassembled WGS sequence"/>
</dbReference>
<evidence type="ECO:0000313" key="7">
    <source>
        <dbReference type="Proteomes" id="UP001314263"/>
    </source>
</evidence>
<dbReference type="SMART" id="SM00146">
    <property type="entry name" value="PI3Kc"/>
    <property type="match status" value="1"/>
</dbReference>
<feature type="compositionally biased region" description="Pro residues" evidence="2">
    <location>
        <begin position="2966"/>
        <end position="2976"/>
    </location>
</feature>
<evidence type="ECO:0000313" key="6">
    <source>
        <dbReference type="EMBL" id="CAK0787909.1"/>
    </source>
</evidence>
<evidence type="ECO:0000259" key="3">
    <source>
        <dbReference type="PROSITE" id="PS50290"/>
    </source>
</evidence>
<keyword evidence="7" id="KW-1185">Reference proteome</keyword>
<dbReference type="InterPro" id="IPR003152">
    <property type="entry name" value="FATC_dom"/>
</dbReference>
<dbReference type="SUPFAM" id="SSF56112">
    <property type="entry name" value="Protein kinase-like (PK-like)"/>
    <property type="match status" value="1"/>
</dbReference>
<feature type="compositionally biased region" description="Low complexity" evidence="2">
    <location>
        <begin position="3069"/>
        <end position="3091"/>
    </location>
</feature>
<organism evidence="6 7">
    <name type="scientific">Coccomyxa viridis</name>
    <dbReference type="NCBI Taxonomy" id="1274662"/>
    <lineage>
        <taxon>Eukaryota</taxon>
        <taxon>Viridiplantae</taxon>
        <taxon>Chlorophyta</taxon>
        <taxon>core chlorophytes</taxon>
        <taxon>Trebouxiophyceae</taxon>
        <taxon>Trebouxiophyceae incertae sedis</taxon>
        <taxon>Coccomyxaceae</taxon>
        <taxon>Coccomyxa</taxon>
    </lineage>
</organism>
<feature type="compositionally biased region" description="Basic and acidic residues" evidence="2">
    <location>
        <begin position="2276"/>
        <end position="2287"/>
    </location>
</feature>
<dbReference type="PROSITE" id="PS51189">
    <property type="entry name" value="FAT"/>
    <property type="match status" value="1"/>
</dbReference>
<dbReference type="GO" id="GO:0006281">
    <property type="term" value="P:DNA repair"/>
    <property type="evidence" value="ECO:0007669"/>
    <property type="project" value="TreeGrafter"/>
</dbReference>
<evidence type="ECO:0000256" key="1">
    <source>
        <dbReference type="ARBA" id="ARBA00007234"/>
    </source>
</evidence>
<feature type="compositionally biased region" description="Low complexity" evidence="2">
    <location>
        <begin position="2977"/>
        <end position="3028"/>
    </location>
</feature>
<feature type="region of interest" description="Disordered" evidence="2">
    <location>
        <begin position="4369"/>
        <end position="4390"/>
    </location>
</feature>
<feature type="compositionally biased region" description="Polar residues" evidence="2">
    <location>
        <begin position="583"/>
        <end position="595"/>
    </location>
</feature>
<dbReference type="Pfam" id="PF02260">
    <property type="entry name" value="FATC"/>
    <property type="match status" value="1"/>
</dbReference>
<feature type="compositionally biased region" description="Basic and acidic residues" evidence="2">
    <location>
        <begin position="1400"/>
        <end position="1414"/>
    </location>
</feature>
<dbReference type="GO" id="GO:0035267">
    <property type="term" value="C:NuA4 histone acetyltransferase complex"/>
    <property type="evidence" value="ECO:0007669"/>
    <property type="project" value="TreeGrafter"/>
</dbReference>
<feature type="compositionally biased region" description="Low complexity" evidence="2">
    <location>
        <begin position="523"/>
        <end position="532"/>
    </location>
</feature>
<reference evidence="6 7" key="1">
    <citation type="submission" date="2023-10" db="EMBL/GenBank/DDBJ databases">
        <authorList>
            <person name="Maclean D."/>
            <person name="Macfadyen A."/>
        </authorList>
    </citation>
    <scope>NUCLEOTIDE SEQUENCE [LARGE SCALE GENOMIC DNA]</scope>
</reference>
<feature type="compositionally biased region" description="Low complexity" evidence="2">
    <location>
        <begin position="2852"/>
        <end position="2890"/>
    </location>
</feature>